<feature type="compositionally biased region" description="Polar residues" evidence="2">
    <location>
        <begin position="734"/>
        <end position="745"/>
    </location>
</feature>
<accession>A0A8A3P7K9</accession>
<keyword evidence="1" id="KW-0677">Repeat</keyword>
<dbReference type="OrthoDB" id="185373at2759"/>
<sequence>MAGGELRALDLESKARKMFTCRACTKRCFQALMGDSATHITHPQLIIPQRQLYSSFTSNATDSGSYNYQPISQDEGSSEPTKSRTVKRQEWLDSRGQRPADKKPAPTDPRIDDKFMWKLKQLQDPLQLANYVRYLLTEDDFEKALLYVRSASKNVECVVSWNHLIEWQFSKGLLNPAFKTFNEMKKRAQFPDAQTYTIIFKGCSESPHTKVAFQKGLAIYTSMLSPSSRLKPNTIHMNAILRLCSRAGEDEALLGIAAQMPTEGTRAPDNLTFTTILNAFRMKAINNRDIPEKELLRIKRKTIDKAYRMWGDIYTRWRKGDVIVDEELVCAMGRTLLLGSDEDNDDILSLVEQTMNVRRQIPRRGTKSRQKIEPYLQGRSRPDENKGLTEIEGGDDVTRNDQLEDIFASSGPALASLPRSHVYAKPGPNTLSMILTALAKMLKKDPATKYWELFTKEMGIVPDQDNYIRYLRILRIFRSSREALELLISMPKELLKPEIFRIAMSACERDKKNPNVFVTAGKILDIMQINLEVPDIKALVTYIDLSVSSSLTRKPSGNRPTKYEQGKQIMRALDRVGPSYLNIRSLVMYGNPTATDYDRFQDPNFKDEALVLIRRMIGAYDVLMSKGLVSRDKYQEIFGHRNKLVAYERRAGPQSDESTKRSSYFRYKLEPEPEDEEQNQQPIDRRTQEFSKLQFRTAVKKGLAPFAATQGFVARVQPFAKGNSSLGTPASFANRKSNTETSSTS</sequence>
<dbReference type="InterPro" id="IPR011990">
    <property type="entry name" value="TPR-like_helical_dom_sf"/>
</dbReference>
<evidence type="ECO:0000313" key="3">
    <source>
        <dbReference type="EMBL" id="QSZ30028.1"/>
    </source>
</evidence>
<feature type="region of interest" description="Disordered" evidence="2">
    <location>
        <begin position="64"/>
        <end position="109"/>
    </location>
</feature>
<evidence type="ECO:0008006" key="5">
    <source>
        <dbReference type="Google" id="ProtNLM"/>
    </source>
</evidence>
<dbReference type="EMBL" id="CP063405">
    <property type="protein sequence ID" value="QSZ30028.1"/>
    <property type="molecule type" value="Genomic_DNA"/>
</dbReference>
<proteinExistence type="predicted"/>
<evidence type="ECO:0000256" key="2">
    <source>
        <dbReference type="SAM" id="MobiDB-lite"/>
    </source>
</evidence>
<feature type="compositionally biased region" description="Basic and acidic residues" evidence="2">
    <location>
        <begin position="87"/>
        <end position="109"/>
    </location>
</feature>
<feature type="compositionally biased region" description="Polar residues" evidence="2">
    <location>
        <begin position="64"/>
        <end position="80"/>
    </location>
</feature>
<dbReference type="PANTHER" id="PTHR47942">
    <property type="entry name" value="TETRATRICOPEPTIDE REPEAT (TPR)-LIKE SUPERFAMILY PROTEIN-RELATED"/>
    <property type="match status" value="1"/>
</dbReference>
<dbReference type="Proteomes" id="UP000672032">
    <property type="component" value="Chromosome 1"/>
</dbReference>
<gene>
    <name evidence="3" type="ORF">DSL72_004546</name>
</gene>
<dbReference type="InterPro" id="IPR051222">
    <property type="entry name" value="PPR/CCM1_RNA-binding"/>
</dbReference>
<feature type="compositionally biased region" description="Basic and acidic residues" evidence="2">
    <location>
        <begin position="380"/>
        <end position="389"/>
    </location>
</feature>
<dbReference type="Gene3D" id="1.25.40.10">
    <property type="entry name" value="Tetratricopeptide repeat domain"/>
    <property type="match status" value="1"/>
</dbReference>
<feature type="region of interest" description="Disordered" evidence="2">
    <location>
        <begin position="720"/>
        <end position="745"/>
    </location>
</feature>
<keyword evidence="4" id="KW-1185">Reference proteome</keyword>
<dbReference type="AlphaFoldDB" id="A0A8A3P7K9"/>
<dbReference type="Pfam" id="PF13041">
    <property type="entry name" value="PPR_2"/>
    <property type="match status" value="1"/>
</dbReference>
<evidence type="ECO:0000313" key="4">
    <source>
        <dbReference type="Proteomes" id="UP000672032"/>
    </source>
</evidence>
<feature type="region of interest" description="Disordered" evidence="2">
    <location>
        <begin position="361"/>
        <end position="396"/>
    </location>
</feature>
<reference evidence="3" key="1">
    <citation type="submission" date="2020-10" db="EMBL/GenBank/DDBJ databases">
        <title>Genome Sequence of Monilinia vaccinii-corymbosi Sheds Light on Mummy Berry Disease Infection of Blueberry and Mating Type.</title>
        <authorList>
            <person name="Yow A.G."/>
            <person name="Zhang Y."/>
            <person name="Bansal K."/>
            <person name="Eacker S.M."/>
            <person name="Sullivan S."/>
            <person name="Liachko I."/>
            <person name="Cubeta M.A."/>
            <person name="Rollins J.A."/>
            <person name="Ashrafi H."/>
        </authorList>
    </citation>
    <scope>NUCLEOTIDE SEQUENCE</scope>
    <source>
        <strain evidence="3">RL-1</strain>
    </source>
</reference>
<organism evidence="3 4">
    <name type="scientific">Monilinia vaccinii-corymbosi</name>
    <dbReference type="NCBI Taxonomy" id="61207"/>
    <lineage>
        <taxon>Eukaryota</taxon>
        <taxon>Fungi</taxon>
        <taxon>Dikarya</taxon>
        <taxon>Ascomycota</taxon>
        <taxon>Pezizomycotina</taxon>
        <taxon>Leotiomycetes</taxon>
        <taxon>Helotiales</taxon>
        <taxon>Sclerotiniaceae</taxon>
        <taxon>Monilinia</taxon>
    </lineage>
</organism>
<dbReference type="InterPro" id="IPR002885">
    <property type="entry name" value="PPR_rpt"/>
</dbReference>
<evidence type="ECO:0000256" key="1">
    <source>
        <dbReference type="ARBA" id="ARBA00022737"/>
    </source>
</evidence>
<feature type="region of interest" description="Disordered" evidence="2">
    <location>
        <begin position="649"/>
        <end position="688"/>
    </location>
</feature>
<dbReference type="PANTHER" id="PTHR47942:SF105">
    <property type="entry name" value="ATPASE EXPRESSION PROTEIN 3"/>
    <property type="match status" value="1"/>
</dbReference>
<protein>
    <recommendedName>
        <fullName evidence="5">Pentatricopeptide repeat protein</fullName>
    </recommendedName>
</protein>
<name>A0A8A3P7K9_9HELO</name>